<evidence type="ECO:0000313" key="2">
    <source>
        <dbReference type="Proteomes" id="UP001228446"/>
    </source>
</evidence>
<organism evidence="1 2">
    <name type="scientific">Streptococcus ruminantium</name>
    <dbReference type="NCBI Taxonomy" id="1917441"/>
    <lineage>
        <taxon>Bacteria</taxon>
        <taxon>Bacillati</taxon>
        <taxon>Bacillota</taxon>
        <taxon>Bacilli</taxon>
        <taxon>Lactobacillales</taxon>
        <taxon>Streptococcaceae</taxon>
        <taxon>Streptococcus</taxon>
    </lineage>
</organism>
<sequence length="122" mass="12883">MALLLGVVSPTVLSRDILDYSLVSPRIGSVTTGRITKQNASRGVNRNYSTGGGKTLNTSIRNAYSGSDVTPIYSLPSGSRIVMSYNGSGSNYVGESTTLALATQFGNLVRVATNGNWSPDEY</sequence>
<comment type="caution">
    <text evidence="1">The sequence shown here is derived from an EMBL/GenBank/DDBJ whole genome shotgun (WGS) entry which is preliminary data.</text>
</comment>
<gene>
    <name evidence="1" type="ORF">RFF62_07975</name>
</gene>
<name>A0ABU1B5I2_9STRE</name>
<dbReference type="Proteomes" id="UP001228446">
    <property type="component" value="Unassembled WGS sequence"/>
</dbReference>
<keyword evidence="2" id="KW-1185">Reference proteome</keyword>
<protein>
    <submittedName>
        <fullName evidence="1">Uncharacterized protein</fullName>
    </submittedName>
</protein>
<reference evidence="1 2" key="1">
    <citation type="submission" date="2023-08" db="EMBL/GenBank/DDBJ databases">
        <title>Streptococcus ruminantium-associated sheep mastitis outbreak detected in Italy is distinct from bovine isolates.</title>
        <authorList>
            <person name="Rosa M.N."/>
            <person name="Vezina B."/>
            <person name="Tola S."/>
        </authorList>
    </citation>
    <scope>NUCLEOTIDE SEQUENCE [LARGE SCALE GENOMIC DNA]</scope>
    <source>
        <strain evidence="1 2">OM6730</strain>
    </source>
</reference>
<proteinExistence type="predicted"/>
<evidence type="ECO:0000313" key="1">
    <source>
        <dbReference type="EMBL" id="MDQ8833702.1"/>
    </source>
</evidence>
<accession>A0ABU1B5I2</accession>
<dbReference type="EMBL" id="JAVIBX010000033">
    <property type="protein sequence ID" value="MDQ8833702.1"/>
    <property type="molecule type" value="Genomic_DNA"/>
</dbReference>
<dbReference type="RefSeq" id="WP_308938267.1">
    <property type="nucleotide sequence ID" value="NZ_JAVIBP010000029.1"/>
</dbReference>